<gene>
    <name evidence="11" type="ORF">SAMN05444158_7143</name>
</gene>
<dbReference type="CDD" id="cd04218">
    <property type="entry name" value="Pseudoazurin"/>
    <property type="match status" value="1"/>
</dbReference>
<reference evidence="12" key="1">
    <citation type="submission" date="2016-10" db="EMBL/GenBank/DDBJ databases">
        <authorList>
            <person name="Varghese N."/>
            <person name="Submissions S."/>
        </authorList>
    </citation>
    <scope>NUCLEOTIDE SEQUENCE [LARGE SCALE GENOMIC DNA]</scope>
    <source>
        <strain evidence="12">GAS369</strain>
    </source>
</reference>
<evidence type="ECO:0000256" key="6">
    <source>
        <dbReference type="ARBA" id="ARBA00023008"/>
    </source>
</evidence>
<protein>
    <recommendedName>
        <fullName evidence="7">Pseudoazurin</fullName>
    </recommendedName>
</protein>
<dbReference type="InterPro" id="IPR012745">
    <property type="entry name" value="Pseudoazurin"/>
</dbReference>
<dbReference type="InterPro" id="IPR002386">
    <property type="entry name" value="Amicyanin/Pseudoazurin"/>
</dbReference>
<dbReference type="EMBL" id="LT629750">
    <property type="protein sequence ID" value="SDT57211.1"/>
    <property type="molecule type" value="Genomic_DNA"/>
</dbReference>
<dbReference type="Proteomes" id="UP000243904">
    <property type="component" value="Chromosome I"/>
</dbReference>
<evidence type="ECO:0000256" key="8">
    <source>
        <dbReference type="PIRSR" id="PIRSR602386-1"/>
    </source>
</evidence>
<accession>A0A1H2BG43</accession>
<dbReference type="PRINTS" id="PR00155">
    <property type="entry name" value="AMICYANIN"/>
</dbReference>
<dbReference type="AlphaFoldDB" id="A0A1H2BG43"/>
<comment type="cofactor">
    <cofactor evidence="8">
        <name>Cu cation</name>
        <dbReference type="ChEBI" id="CHEBI:23378"/>
    </cofactor>
    <text evidence="8">Binds 1 copper ion per subunit.</text>
</comment>
<keyword evidence="3 8" id="KW-0479">Metal-binding</keyword>
<dbReference type="GO" id="GO:0009055">
    <property type="term" value="F:electron transfer activity"/>
    <property type="evidence" value="ECO:0007669"/>
    <property type="project" value="InterPro"/>
</dbReference>
<evidence type="ECO:0000256" key="4">
    <source>
        <dbReference type="ARBA" id="ARBA00022764"/>
    </source>
</evidence>
<dbReference type="SUPFAM" id="SSF49503">
    <property type="entry name" value="Cupredoxins"/>
    <property type="match status" value="1"/>
</dbReference>
<evidence type="ECO:0000256" key="2">
    <source>
        <dbReference type="ARBA" id="ARBA00022448"/>
    </source>
</evidence>
<dbReference type="InterPro" id="IPR000923">
    <property type="entry name" value="BlueCu_1"/>
</dbReference>
<evidence type="ECO:0000313" key="11">
    <source>
        <dbReference type="EMBL" id="SDT57211.1"/>
    </source>
</evidence>
<feature type="domain" description="Blue (type 1) copper" evidence="10">
    <location>
        <begin position="34"/>
        <end position="115"/>
    </location>
</feature>
<dbReference type="GO" id="GO:0042597">
    <property type="term" value="C:periplasmic space"/>
    <property type="evidence" value="ECO:0007669"/>
    <property type="project" value="UniProtKB-SubCell"/>
</dbReference>
<feature type="signal peptide" evidence="9">
    <location>
        <begin position="1"/>
        <end position="23"/>
    </location>
</feature>
<dbReference type="InterPro" id="IPR001235">
    <property type="entry name" value="Copper_blue_Plastocyanin"/>
</dbReference>
<feature type="chain" id="PRO_5009269892" description="Pseudoazurin" evidence="9">
    <location>
        <begin position="24"/>
        <end position="147"/>
    </location>
</feature>
<name>A0A1H2BG43_9BRAD</name>
<dbReference type="InterPro" id="IPR008972">
    <property type="entry name" value="Cupredoxin"/>
</dbReference>
<dbReference type="Gene3D" id="2.60.40.420">
    <property type="entry name" value="Cupredoxins - blue copper proteins"/>
    <property type="match status" value="1"/>
</dbReference>
<sequence>MVVSKLGAAVLAALALTGAASHAAEFEMNTLNMNAHGMFQFEPNLLRIQPGDAVHFIAKDKGHDVVSIPGMIPDGAEPFKGEMNKDLTVTFSKPGVYGVECQPHYGMGMVALIVVGDPASNLAKAQAVSQPGKAKPAFAKLFEEIAK</sequence>
<evidence type="ECO:0000256" key="9">
    <source>
        <dbReference type="SAM" id="SignalP"/>
    </source>
</evidence>
<feature type="binding site" evidence="8">
    <location>
        <position position="104"/>
    </location>
    <ligand>
        <name>Cu cation</name>
        <dbReference type="ChEBI" id="CHEBI:23378"/>
    </ligand>
</feature>
<keyword evidence="9" id="KW-0732">Signal</keyword>
<evidence type="ECO:0000313" key="12">
    <source>
        <dbReference type="Proteomes" id="UP000243904"/>
    </source>
</evidence>
<evidence type="ECO:0000256" key="3">
    <source>
        <dbReference type="ARBA" id="ARBA00022723"/>
    </source>
</evidence>
<dbReference type="RefSeq" id="WP_146690649.1">
    <property type="nucleotide sequence ID" value="NZ_LT629750.1"/>
</dbReference>
<feature type="binding site" evidence="8">
    <location>
        <position position="63"/>
    </location>
    <ligand>
        <name>Cu cation</name>
        <dbReference type="ChEBI" id="CHEBI:23378"/>
    </ligand>
</feature>
<dbReference type="GO" id="GO:0005507">
    <property type="term" value="F:copper ion binding"/>
    <property type="evidence" value="ECO:0007669"/>
    <property type="project" value="UniProtKB-UniRule"/>
</dbReference>
<evidence type="ECO:0000259" key="10">
    <source>
        <dbReference type="Pfam" id="PF00127"/>
    </source>
</evidence>
<feature type="binding site" evidence="8">
    <location>
        <position position="101"/>
    </location>
    <ligand>
        <name>Cu cation</name>
        <dbReference type="ChEBI" id="CHEBI:23378"/>
    </ligand>
</feature>
<keyword evidence="12" id="KW-1185">Reference proteome</keyword>
<evidence type="ECO:0000256" key="7">
    <source>
        <dbReference type="NCBIfam" id="TIGR02375"/>
    </source>
</evidence>
<comment type="subcellular location">
    <subcellularLocation>
        <location evidence="1">Periplasm</location>
    </subcellularLocation>
</comment>
<keyword evidence="4" id="KW-0574">Periplasm</keyword>
<organism evidence="11 12">
    <name type="scientific">Bradyrhizobium canariense</name>
    <dbReference type="NCBI Taxonomy" id="255045"/>
    <lineage>
        <taxon>Bacteria</taxon>
        <taxon>Pseudomonadati</taxon>
        <taxon>Pseudomonadota</taxon>
        <taxon>Alphaproteobacteria</taxon>
        <taxon>Hyphomicrobiales</taxon>
        <taxon>Nitrobacteraceae</taxon>
        <taxon>Bradyrhizobium</taxon>
    </lineage>
</organism>
<evidence type="ECO:0000256" key="1">
    <source>
        <dbReference type="ARBA" id="ARBA00004418"/>
    </source>
</evidence>
<proteinExistence type="predicted"/>
<evidence type="ECO:0000256" key="5">
    <source>
        <dbReference type="ARBA" id="ARBA00022982"/>
    </source>
</evidence>
<dbReference type="PRINTS" id="PR00156">
    <property type="entry name" value="COPPERBLUE"/>
</dbReference>
<keyword evidence="5" id="KW-0249">Electron transport</keyword>
<dbReference type="Pfam" id="PF00127">
    <property type="entry name" value="Copper-bind"/>
    <property type="match status" value="1"/>
</dbReference>
<feature type="binding site" evidence="8">
    <location>
        <position position="109"/>
    </location>
    <ligand>
        <name>Cu cation</name>
        <dbReference type="ChEBI" id="CHEBI:23378"/>
    </ligand>
</feature>
<keyword evidence="2" id="KW-0813">Transport</keyword>
<keyword evidence="6 8" id="KW-0186">Copper</keyword>
<dbReference type="NCBIfam" id="TIGR02375">
    <property type="entry name" value="pseudoazurin"/>
    <property type="match status" value="1"/>
</dbReference>